<dbReference type="InterPro" id="IPR045584">
    <property type="entry name" value="Pilin-like"/>
</dbReference>
<dbReference type="SUPFAM" id="SSF54523">
    <property type="entry name" value="Pili subunits"/>
    <property type="match status" value="1"/>
</dbReference>
<dbReference type="NCBIfam" id="TIGR02532">
    <property type="entry name" value="IV_pilin_GFxxxE"/>
    <property type="match status" value="1"/>
</dbReference>
<keyword evidence="3" id="KW-0812">Transmembrane</keyword>
<comment type="subcellular location">
    <subcellularLocation>
        <location evidence="1">Membrane</location>
        <topology evidence="1">Single-pass membrane protein</topology>
    </subcellularLocation>
</comment>
<dbReference type="AlphaFoldDB" id="A0A831XFV2"/>
<sequence>MPTSRAGTSSSGIRASRGFTLMELLAVIALLALAAAIVLPRLTVSTTRELNRSARQLAATIRYVQDRAITGKTPHRMRLEPGTGTVRITRVHSDGSEGAPGESFLERPVLADGVTVTDVSTPRGGKAASGEAVLRFDMAGLGDFTIIHLKGESDAAMTVMAYPSGKVTVAEGYAEEPQ</sequence>
<evidence type="ECO:0000256" key="3">
    <source>
        <dbReference type="ARBA" id="ARBA00022692"/>
    </source>
</evidence>
<dbReference type="InterPro" id="IPR012902">
    <property type="entry name" value="N_methyl_site"/>
</dbReference>
<keyword evidence="4" id="KW-1133">Transmembrane helix</keyword>
<organism evidence="6">
    <name type="scientific">Geobacter metallireducens</name>
    <dbReference type="NCBI Taxonomy" id="28232"/>
    <lineage>
        <taxon>Bacteria</taxon>
        <taxon>Pseudomonadati</taxon>
        <taxon>Thermodesulfobacteriota</taxon>
        <taxon>Desulfuromonadia</taxon>
        <taxon>Geobacterales</taxon>
        <taxon>Geobacteraceae</taxon>
        <taxon>Geobacter</taxon>
    </lineage>
</organism>
<accession>A0A831XFV2</accession>
<gene>
    <name evidence="6" type="primary">gspH</name>
    <name evidence="6" type="ORF">ENQ87_13745</name>
</gene>
<dbReference type="InterPro" id="IPR002416">
    <property type="entry name" value="T2SS_protein-GspH"/>
</dbReference>
<dbReference type="GO" id="GO:0016020">
    <property type="term" value="C:membrane"/>
    <property type="evidence" value="ECO:0007669"/>
    <property type="project" value="UniProtKB-SubCell"/>
</dbReference>
<name>A0A831XFV2_GEOME</name>
<dbReference type="GO" id="GO:0015628">
    <property type="term" value="P:protein secretion by the type II secretion system"/>
    <property type="evidence" value="ECO:0007669"/>
    <property type="project" value="InterPro"/>
</dbReference>
<proteinExistence type="predicted"/>
<evidence type="ECO:0000256" key="1">
    <source>
        <dbReference type="ARBA" id="ARBA00004167"/>
    </source>
</evidence>
<dbReference type="Pfam" id="PF07963">
    <property type="entry name" value="N_methyl"/>
    <property type="match status" value="1"/>
</dbReference>
<evidence type="ECO:0000256" key="5">
    <source>
        <dbReference type="ARBA" id="ARBA00023136"/>
    </source>
</evidence>
<keyword evidence="2" id="KW-0488">Methylation</keyword>
<dbReference type="PRINTS" id="PR00885">
    <property type="entry name" value="BCTERIALGSPH"/>
</dbReference>
<dbReference type="Gene3D" id="3.30.700.10">
    <property type="entry name" value="Glycoprotein, Type 4 Pilin"/>
    <property type="match status" value="1"/>
</dbReference>
<evidence type="ECO:0000256" key="4">
    <source>
        <dbReference type="ARBA" id="ARBA00022989"/>
    </source>
</evidence>
<evidence type="ECO:0000313" key="6">
    <source>
        <dbReference type="EMBL" id="HEN43407.1"/>
    </source>
</evidence>
<dbReference type="GO" id="GO:0015627">
    <property type="term" value="C:type II protein secretion system complex"/>
    <property type="evidence" value="ECO:0007669"/>
    <property type="project" value="InterPro"/>
</dbReference>
<evidence type="ECO:0000256" key="2">
    <source>
        <dbReference type="ARBA" id="ARBA00022481"/>
    </source>
</evidence>
<dbReference type="EMBL" id="DSOV01000061">
    <property type="protein sequence ID" value="HEN43407.1"/>
    <property type="molecule type" value="Genomic_DNA"/>
</dbReference>
<reference evidence="6" key="1">
    <citation type="journal article" date="2020" name="mSystems">
        <title>Genome- and Community-Level Interaction Insights into Carbon Utilization and Element Cycling Functions of Hydrothermarchaeota in Hydrothermal Sediment.</title>
        <authorList>
            <person name="Zhou Z."/>
            <person name="Liu Y."/>
            <person name="Xu W."/>
            <person name="Pan J."/>
            <person name="Luo Z.H."/>
            <person name="Li M."/>
        </authorList>
    </citation>
    <scope>NUCLEOTIDE SEQUENCE [LARGE SCALE GENOMIC DNA]</scope>
    <source>
        <strain evidence="6">SpSt-349</strain>
    </source>
</reference>
<protein>
    <submittedName>
        <fullName evidence="6">Type II secretion system protein GspH</fullName>
    </submittedName>
</protein>
<comment type="caution">
    <text evidence="6">The sequence shown here is derived from an EMBL/GenBank/DDBJ whole genome shotgun (WGS) entry which is preliminary data.</text>
</comment>
<keyword evidence="5" id="KW-0472">Membrane</keyword>